<dbReference type="Pfam" id="PF00530">
    <property type="entry name" value="SRCR"/>
    <property type="match status" value="2"/>
</dbReference>
<sequence length="435" mass="47810">MDQRNITNFLTFMKIHLAETLIVFLLWIAFTSAPVTGNSTVRGRLGESTDTDSREGILELTLDGGVNWYKLCDDDSLFDSKYFKIATVVCKQLGHGPPVKAEYFHSYDYDQKYLWYDSEWCNVDITEVSNCSLEGSSLTVPDSCTSGTINVECLTAEAEEYDVALVVDDSFGSFEGLVLIHVNGQWGPICSGSAGDAVCHQLGYGSAYSGIFHGDVSSDTYASPVLDYLYCYSYEETIEECTKNSEIVGTCDPDMYLKVSCKESDYSDEDDRGGGFRPSGISPSYFLFLVVIIMSMGILFRVYAVKARARQRQQNPVGATGVQALSTTVNQQSDPSRFATANYPRQQTQPFTFQGYQPSGMQEAASVPPYPTSYISPTQPSPFQVYQPSGMQPADSAPPYTAASYQSPPAPYPPQPNDTELPSYDDAVKSQTPTA</sequence>
<dbReference type="GO" id="GO:0016020">
    <property type="term" value="C:membrane"/>
    <property type="evidence" value="ECO:0007669"/>
    <property type="project" value="InterPro"/>
</dbReference>
<comment type="caution">
    <text evidence="6">The sequence shown here is derived from an EMBL/GenBank/DDBJ whole genome shotgun (WGS) entry which is preliminary data.</text>
</comment>
<reference evidence="6" key="1">
    <citation type="submission" date="2021-10" db="EMBL/GenBank/DDBJ databases">
        <title>Tropical sea cucumber genome reveals ecological adaptation and Cuvierian tubules defense mechanism.</title>
        <authorList>
            <person name="Chen T."/>
        </authorList>
    </citation>
    <scope>NUCLEOTIDE SEQUENCE</scope>
    <source>
        <strain evidence="6">Nanhai2018</strain>
        <tissue evidence="6">Muscle</tissue>
    </source>
</reference>
<dbReference type="Proteomes" id="UP001152320">
    <property type="component" value="Chromosome 15"/>
</dbReference>
<dbReference type="EMBL" id="JAIZAY010000015">
    <property type="protein sequence ID" value="KAJ8028586.1"/>
    <property type="molecule type" value="Genomic_DNA"/>
</dbReference>
<gene>
    <name evidence="6" type="ORF">HOLleu_30872</name>
</gene>
<feature type="compositionally biased region" description="Low complexity" evidence="3">
    <location>
        <begin position="397"/>
        <end position="407"/>
    </location>
</feature>
<feature type="disulfide bond" evidence="2">
    <location>
        <begin position="121"/>
        <end position="131"/>
    </location>
</feature>
<keyword evidence="1 2" id="KW-1015">Disulfide bond</keyword>
<evidence type="ECO:0000256" key="1">
    <source>
        <dbReference type="ARBA" id="ARBA00023157"/>
    </source>
</evidence>
<name>A0A9Q1BL16_HOLLE</name>
<keyword evidence="4" id="KW-0472">Membrane</keyword>
<dbReference type="SMART" id="SM00202">
    <property type="entry name" value="SR"/>
    <property type="match status" value="2"/>
</dbReference>
<feature type="transmembrane region" description="Helical" evidence="4">
    <location>
        <begin position="12"/>
        <end position="30"/>
    </location>
</feature>
<feature type="compositionally biased region" description="Polar residues" evidence="3">
    <location>
        <begin position="343"/>
        <end position="360"/>
    </location>
</feature>
<evidence type="ECO:0000256" key="4">
    <source>
        <dbReference type="SAM" id="Phobius"/>
    </source>
</evidence>
<comment type="caution">
    <text evidence="2">Lacks conserved residue(s) required for the propagation of feature annotation.</text>
</comment>
<evidence type="ECO:0000313" key="7">
    <source>
        <dbReference type="Proteomes" id="UP001152320"/>
    </source>
</evidence>
<accession>A0A9Q1BL16</accession>
<feature type="transmembrane region" description="Helical" evidence="4">
    <location>
        <begin position="285"/>
        <end position="304"/>
    </location>
</feature>
<feature type="domain" description="SRCR" evidence="5">
    <location>
        <begin position="163"/>
        <end position="262"/>
    </location>
</feature>
<feature type="disulfide bond" evidence="2">
    <location>
        <begin position="231"/>
        <end position="241"/>
    </location>
</feature>
<keyword evidence="4" id="KW-1133">Transmembrane helix</keyword>
<protein>
    <recommendedName>
        <fullName evidence="5">SRCR domain-containing protein</fullName>
    </recommendedName>
</protein>
<dbReference type="Gene3D" id="3.10.250.10">
    <property type="entry name" value="SRCR-like domain"/>
    <property type="match status" value="2"/>
</dbReference>
<evidence type="ECO:0000256" key="3">
    <source>
        <dbReference type="SAM" id="MobiDB-lite"/>
    </source>
</evidence>
<evidence type="ECO:0000256" key="2">
    <source>
        <dbReference type="PROSITE-ProRule" id="PRU00196"/>
    </source>
</evidence>
<organism evidence="6 7">
    <name type="scientific">Holothuria leucospilota</name>
    <name type="common">Black long sea cucumber</name>
    <name type="synonym">Mertensiothuria leucospilota</name>
    <dbReference type="NCBI Taxonomy" id="206669"/>
    <lineage>
        <taxon>Eukaryota</taxon>
        <taxon>Metazoa</taxon>
        <taxon>Echinodermata</taxon>
        <taxon>Eleutherozoa</taxon>
        <taxon>Echinozoa</taxon>
        <taxon>Holothuroidea</taxon>
        <taxon>Aspidochirotacea</taxon>
        <taxon>Aspidochirotida</taxon>
        <taxon>Holothuriidae</taxon>
        <taxon>Holothuria</taxon>
    </lineage>
</organism>
<dbReference type="SUPFAM" id="SSF56487">
    <property type="entry name" value="SRCR-like"/>
    <property type="match status" value="2"/>
</dbReference>
<feature type="domain" description="SRCR" evidence="5">
    <location>
        <begin position="41"/>
        <end position="154"/>
    </location>
</feature>
<evidence type="ECO:0000259" key="5">
    <source>
        <dbReference type="PROSITE" id="PS50287"/>
    </source>
</evidence>
<feature type="region of interest" description="Disordered" evidence="3">
    <location>
        <begin position="329"/>
        <end position="435"/>
    </location>
</feature>
<proteinExistence type="predicted"/>
<dbReference type="InterPro" id="IPR036772">
    <property type="entry name" value="SRCR-like_dom_sf"/>
</dbReference>
<feature type="compositionally biased region" description="Polar residues" evidence="3">
    <location>
        <begin position="373"/>
        <end position="390"/>
    </location>
</feature>
<keyword evidence="4" id="KW-0812">Transmembrane</keyword>
<dbReference type="AlphaFoldDB" id="A0A9Q1BL16"/>
<dbReference type="PROSITE" id="PS50287">
    <property type="entry name" value="SRCR_2"/>
    <property type="match status" value="2"/>
</dbReference>
<keyword evidence="7" id="KW-1185">Reference proteome</keyword>
<dbReference type="PANTHER" id="PTHR48071">
    <property type="entry name" value="SRCR DOMAIN-CONTAINING PROTEIN"/>
    <property type="match status" value="1"/>
</dbReference>
<dbReference type="PANTHER" id="PTHR48071:SF18">
    <property type="entry name" value="DELETED IN MALIGNANT BRAIN TUMORS 1 PROTEIN-RELATED"/>
    <property type="match status" value="1"/>
</dbReference>
<dbReference type="InterPro" id="IPR001190">
    <property type="entry name" value="SRCR"/>
</dbReference>
<evidence type="ECO:0000313" key="6">
    <source>
        <dbReference type="EMBL" id="KAJ8028586.1"/>
    </source>
</evidence>